<sequence>MSMLSPALNKTVHFLAGPSNTSPSVLFIEKIIKVSFGSFLWGYACLSIQRLPNSKNRIRLILMVGFCGLILYFVMTDFLYMRQVASLSLQVPQIHVLASCQLGRCSLLIGCTLFLQTFCSLPGTGLFFMVCIYVFGIWSLIFSASTNWLPLKK</sequence>
<name>A0A386AZH6_9CHLO</name>
<dbReference type="RefSeq" id="YP_009518926.1">
    <property type="nucleotide sequence ID" value="NC_039520.1"/>
</dbReference>
<protein>
    <submittedName>
        <fullName evidence="1">Uncharacterized protein</fullName>
    </submittedName>
</protein>
<evidence type="ECO:0000313" key="1">
    <source>
        <dbReference type="EMBL" id="AYC64850.1"/>
    </source>
</evidence>
<keyword evidence="1" id="KW-0934">Plastid</keyword>
<dbReference type="EMBL" id="MH591103">
    <property type="protein sequence ID" value="AYC64850.1"/>
    <property type="molecule type" value="Genomic_DNA"/>
</dbReference>
<proteinExistence type="predicted"/>
<reference evidence="1" key="2">
    <citation type="journal article" date="2019" name="Mol. Phylogenet. Evol.">
        <title>Reassessment of the classification of bryopsidales (chlorophyta) based on chloroplast phylogenomic analyses.</title>
        <authorList>
            <person name="Cremen M.C."/>
            <person name="Leliaert F."/>
            <person name="West J."/>
            <person name="Lam D.W."/>
            <person name="Shimada S."/>
            <person name="Lopez-Bautista J.M."/>
            <person name="Verbruggen H."/>
        </authorList>
    </citation>
    <scope>NUCLEOTIDE SEQUENCE</scope>
</reference>
<gene>
    <name evidence="1" type="primary">orf153</name>
</gene>
<organism evidence="1">
    <name type="scientific">Boodleopsis pusilla</name>
    <dbReference type="NCBI Taxonomy" id="381415"/>
    <lineage>
        <taxon>Eukaryota</taxon>
        <taxon>Viridiplantae</taxon>
        <taxon>Chlorophyta</taxon>
        <taxon>core chlorophytes</taxon>
        <taxon>Ulvophyceae</taxon>
        <taxon>TCBD clade</taxon>
        <taxon>Bryopsidales</taxon>
        <taxon>Halimedineae</taxon>
        <taxon>Halimedaceae</taxon>
        <taxon>Rhipileae</taxon>
        <taxon>Boodleopsis</taxon>
    </lineage>
</organism>
<keyword evidence="1" id="KW-0150">Chloroplast</keyword>
<geneLocation type="chloroplast" evidence="1"/>
<reference evidence="1" key="1">
    <citation type="submission" date="2018-07" db="EMBL/GenBank/DDBJ databases">
        <authorList>
            <person name="Quirk P.G."/>
            <person name="Krulwich T.A."/>
        </authorList>
    </citation>
    <scope>NUCLEOTIDE SEQUENCE</scope>
</reference>
<accession>A0A386AZH6</accession>
<dbReference type="GeneID" id="38278611"/>
<dbReference type="AlphaFoldDB" id="A0A386AZH6"/>